<evidence type="ECO:0000259" key="2">
    <source>
        <dbReference type="Pfam" id="PF13449"/>
    </source>
</evidence>
<evidence type="ECO:0000313" key="3">
    <source>
        <dbReference type="EMBL" id="CAI8770195.1"/>
    </source>
</evidence>
<protein>
    <submittedName>
        <fullName evidence="3">Phytase-like domain-containing protein</fullName>
    </submittedName>
</protein>
<sequence length="469" mass="49305">MTKKMQLSTVAAALFAANACHAGIDLIAIGSADPASFDRAARTHAPLEAGVSGNVLGGLGSGLAWAGGSLFLALPDRGPNATPYNPLVDDTASYINRFQTFDFQLKRNGGGSGLPFTLTPVLLSTTLFFSATPLVYGTGALGTDESHTLGSGAPALNGRRSFYFTGRSDNFDPAAPSTNPDNGRLDPEGIRLSNDGRSVFVSDEYGPYVYQFDRLSGKRIKSFTLPDHFAVTTPSPRSADEIAGNTVGRIANKGMEGLAITPDGKTLVGVMQANLTQDKKNSVRIVTLGIATGVTHEYAYRLTEGSGVSEILAINDHEFLVDERDGKGLGDDSAAKVKKLFKIDLAGAADVSGISGDLSAYAVPKTLFLGFKAALADAGISAYDIPSKIEGIAFGPDVTIDGRKRHTLFVANDNDFLPSITDSNHPDGVANPNNFYVFAFDDADLGTDAGGKPTVFQKQKIAGASFTFR</sequence>
<dbReference type="PANTHER" id="PTHR37957">
    <property type="entry name" value="BLR7070 PROTEIN"/>
    <property type="match status" value="1"/>
</dbReference>
<name>A0AA35UAX0_METCP</name>
<dbReference type="InterPro" id="IPR027372">
    <property type="entry name" value="Phytase-like_dom"/>
</dbReference>
<feature type="chain" id="PRO_5041368408" evidence="1">
    <location>
        <begin position="23"/>
        <end position="469"/>
    </location>
</feature>
<reference evidence="3" key="1">
    <citation type="submission" date="2023-03" db="EMBL/GenBank/DDBJ databases">
        <authorList>
            <person name="Pearce D."/>
        </authorList>
    </citation>
    <scope>NUCLEOTIDE SEQUENCE</scope>
    <source>
        <strain evidence="3">Mc</strain>
    </source>
</reference>
<dbReference type="PANTHER" id="PTHR37957:SF1">
    <property type="entry name" value="PHYTASE-LIKE DOMAIN-CONTAINING PROTEIN"/>
    <property type="match status" value="1"/>
</dbReference>
<dbReference type="AlphaFoldDB" id="A0AA35UAX0"/>
<dbReference type="EMBL" id="OX458332">
    <property type="protein sequence ID" value="CAI8770195.1"/>
    <property type="molecule type" value="Genomic_DNA"/>
</dbReference>
<feature type="signal peptide" evidence="1">
    <location>
        <begin position="1"/>
        <end position="22"/>
    </location>
</feature>
<dbReference type="SUPFAM" id="SSF75011">
    <property type="entry name" value="3-carboxy-cis,cis-mucoante lactonizing enzyme"/>
    <property type="match status" value="1"/>
</dbReference>
<evidence type="ECO:0000313" key="4">
    <source>
        <dbReference type="Proteomes" id="UP001158598"/>
    </source>
</evidence>
<dbReference type="RefSeq" id="WP_282213593.1">
    <property type="nucleotide sequence ID" value="NZ_OX458332.1"/>
</dbReference>
<organism evidence="3 4">
    <name type="scientific">Methylococcus capsulatus</name>
    <dbReference type="NCBI Taxonomy" id="414"/>
    <lineage>
        <taxon>Bacteria</taxon>
        <taxon>Pseudomonadati</taxon>
        <taxon>Pseudomonadota</taxon>
        <taxon>Gammaproteobacteria</taxon>
        <taxon>Methylococcales</taxon>
        <taxon>Methylococcaceae</taxon>
        <taxon>Methylococcus</taxon>
    </lineage>
</organism>
<accession>A0AA35UAX0</accession>
<dbReference type="Proteomes" id="UP001158598">
    <property type="component" value="Chromosome"/>
</dbReference>
<proteinExistence type="predicted"/>
<feature type="domain" description="Phytase-like" evidence="2">
    <location>
        <begin position="56"/>
        <end position="416"/>
    </location>
</feature>
<keyword evidence="1" id="KW-0732">Signal</keyword>
<gene>
    <name evidence="3" type="ORF">MCNOR_1004</name>
</gene>
<evidence type="ECO:0000256" key="1">
    <source>
        <dbReference type="SAM" id="SignalP"/>
    </source>
</evidence>
<dbReference type="Pfam" id="PF13449">
    <property type="entry name" value="Phytase-like"/>
    <property type="match status" value="1"/>
</dbReference>